<organism evidence="3 4">
    <name type="scientific">Luteococcus japonicus LSP_Lj1</name>
    <dbReference type="NCBI Taxonomy" id="1255658"/>
    <lineage>
        <taxon>Bacteria</taxon>
        <taxon>Bacillati</taxon>
        <taxon>Actinomycetota</taxon>
        <taxon>Actinomycetes</taxon>
        <taxon>Propionibacteriales</taxon>
        <taxon>Propionibacteriaceae</taxon>
        <taxon>Luteococcus</taxon>
    </lineage>
</organism>
<dbReference type="STRING" id="1255658.FM114_14700"/>
<evidence type="ECO:0000313" key="4">
    <source>
        <dbReference type="Proteomes" id="UP000188342"/>
    </source>
</evidence>
<feature type="transmembrane region" description="Helical" evidence="2">
    <location>
        <begin position="179"/>
        <end position="200"/>
    </location>
</feature>
<protein>
    <recommendedName>
        <fullName evidence="5">Tyrosine-protein kinase Wzc</fullName>
    </recommendedName>
</protein>
<keyword evidence="2" id="KW-1133">Transmembrane helix</keyword>
<feature type="compositionally biased region" description="Basic and acidic residues" evidence="1">
    <location>
        <begin position="208"/>
        <end position="225"/>
    </location>
</feature>
<evidence type="ECO:0000313" key="3">
    <source>
        <dbReference type="EMBL" id="SJN43961.1"/>
    </source>
</evidence>
<feature type="transmembrane region" description="Helical" evidence="2">
    <location>
        <begin position="12"/>
        <end position="32"/>
    </location>
</feature>
<name>A0A1R4KI00_9ACTN</name>
<reference evidence="3 4" key="1">
    <citation type="submission" date="2017-02" db="EMBL/GenBank/DDBJ databases">
        <authorList>
            <person name="Peterson S.W."/>
        </authorList>
    </citation>
    <scope>NUCLEOTIDE SEQUENCE [LARGE SCALE GENOMIC DNA]</scope>
    <source>
        <strain evidence="3 4">LSP_Lj1</strain>
    </source>
</reference>
<sequence length="246" mass="26078">MDLRDFGTTLARWWYLALATLLLAIGAGLGMYKATGPTYTANSTVLLLPPQAVLIEAQADKKNYAPNNPLLYLSSLTDARDVLVRHLSSTDVTDELAKKAPDATLTVTGDLTSGSPLILVKSEGPTEKAALDGMKAVDDMVPGTLKSLQDEMKIADLQRINSLEVTEDTKATPESKKQIMSGAVGFAGVTLLGLATIALLDQRRNRRQRDGEPAATARKGDDAGKAVEAGSTAVRSQRAAEAGKRA</sequence>
<feature type="region of interest" description="Disordered" evidence="1">
    <location>
        <begin position="205"/>
        <end position="246"/>
    </location>
</feature>
<evidence type="ECO:0000256" key="1">
    <source>
        <dbReference type="SAM" id="MobiDB-lite"/>
    </source>
</evidence>
<evidence type="ECO:0000256" key="2">
    <source>
        <dbReference type="SAM" id="Phobius"/>
    </source>
</evidence>
<keyword evidence="4" id="KW-1185">Reference proteome</keyword>
<dbReference type="OrthoDB" id="3695950at2"/>
<gene>
    <name evidence="3" type="ORF">FM114_14700</name>
</gene>
<proteinExistence type="predicted"/>
<dbReference type="Proteomes" id="UP000188342">
    <property type="component" value="Unassembled WGS sequence"/>
</dbReference>
<dbReference type="RefSeq" id="WP_094765897.1">
    <property type="nucleotide sequence ID" value="NZ_FUKQ01000056.1"/>
</dbReference>
<evidence type="ECO:0008006" key="5">
    <source>
        <dbReference type="Google" id="ProtNLM"/>
    </source>
</evidence>
<accession>A0A1R4KI00</accession>
<keyword evidence="2" id="KW-0812">Transmembrane</keyword>
<dbReference type="EMBL" id="FUKQ01000056">
    <property type="protein sequence ID" value="SJN43961.1"/>
    <property type="molecule type" value="Genomic_DNA"/>
</dbReference>
<keyword evidence="2" id="KW-0472">Membrane</keyword>
<dbReference type="AlphaFoldDB" id="A0A1R4KI00"/>